<dbReference type="eggNOG" id="COG1764">
    <property type="taxonomic scope" value="Bacteria"/>
</dbReference>
<name>D6U4L5_KTERA</name>
<dbReference type="PANTHER" id="PTHR33797:SF2">
    <property type="entry name" value="ORGANIC HYDROPEROXIDE RESISTANCE PROTEIN-LIKE"/>
    <property type="match status" value="1"/>
</dbReference>
<dbReference type="InterPro" id="IPR036102">
    <property type="entry name" value="OsmC/Ohrsf"/>
</dbReference>
<evidence type="ECO:0000313" key="3">
    <source>
        <dbReference type="Proteomes" id="UP000004508"/>
    </source>
</evidence>
<dbReference type="EMBL" id="ADVG01000004">
    <property type="protein sequence ID" value="EFH81445.1"/>
    <property type="molecule type" value="Genomic_DNA"/>
</dbReference>
<dbReference type="SUPFAM" id="SSF82784">
    <property type="entry name" value="OsmC-like"/>
    <property type="match status" value="1"/>
</dbReference>
<proteinExistence type="inferred from homology"/>
<dbReference type="GO" id="GO:0006979">
    <property type="term" value="P:response to oxidative stress"/>
    <property type="evidence" value="ECO:0007669"/>
    <property type="project" value="InterPro"/>
</dbReference>
<dbReference type="STRING" id="485913.Krac_2167"/>
<comment type="caution">
    <text evidence="2">The sequence shown here is derived from an EMBL/GenBank/DDBJ whole genome shotgun (WGS) entry which is preliminary data.</text>
</comment>
<dbReference type="InterPro" id="IPR015946">
    <property type="entry name" value="KH_dom-like_a/b"/>
</dbReference>
<dbReference type="Proteomes" id="UP000004508">
    <property type="component" value="Unassembled WGS sequence"/>
</dbReference>
<evidence type="ECO:0000256" key="1">
    <source>
        <dbReference type="ARBA" id="ARBA00007378"/>
    </source>
</evidence>
<dbReference type="InterPro" id="IPR019953">
    <property type="entry name" value="OHR"/>
</dbReference>
<dbReference type="PANTHER" id="PTHR33797">
    <property type="entry name" value="ORGANIC HYDROPEROXIDE RESISTANCE PROTEIN-LIKE"/>
    <property type="match status" value="1"/>
</dbReference>
<keyword evidence="3" id="KW-1185">Reference proteome</keyword>
<organism evidence="2 3">
    <name type="scientific">Ktedonobacter racemifer DSM 44963</name>
    <dbReference type="NCBI Taxonomy" id="485913"/>
    <lineage>
        <taxon>Bacteria</taxon>
        <taxon>Bacillati</taxon>
        <taxon>Chloroflexota</taxon>
        <taxon>Ktedonobacteria</taxon>
        <taxon>Ktedonobacterales</taxon>
        <taxon>Ktedonobacteraceae</taxon>
        <taxon>Ktedonobacter</taxon>
    </lineage>
</organism>
<gene>
    <name evidence="2" type="ORF">Krac_2167</name>
</gene>
<dbReference type="RefSeq" id="WP_007918822.1">
    <property type="nucleotide sequence ID" value="NZ_ADVG01000004.1"/>
</dbReference>
<dbReference type="Pfam" id="PF02566">
    <property type="entry name" value="OsmC"/>
    <property type="match status" value="1"/>
</dbReference>
<dbReference type="OrthoDB" id="9797508at2"/>
<dbReference type="FunCoup" id="D6U4L5">
    <property type="interactions" value="162"/>
</dbReference>
<dbReference type="InterPro" id="IPR003718">
    <property type="entry name" value="OsmC/Ohr_fam"/>
</dbReference>
<sequence>MKVLYTAEATVHGGREGEARSSDGNLVVKLSPPKEMGGSGEGTNPEQLFAVGYAACFQSALMRVAQREKVDASQSSITSRVGIGPNGQGGFGLEVELRVSLPGVDAATGEKLLELAHQVCPYSNATRGNIPVKLTLEEQ</sequence>
<dbReference type="NCBIfam" id="TIGR03561">
    <property type="entry name" value="organ_hyd_perox"/>
    <property type="match status" value="1"/>
</dbReference>
<protein>
    <submittedName>
        <fullName evidence="2">Peroxiredoxin, Ohr subfamily</fullName>
    </submittedName>
</protein>
<dbReference type="AlphaFoldDB" id="D6U4L5"/>
<dbReference type="Gene3D" id="2.20.25.10">
    <property type="match status" value="1"/>
</dbReference>
<accession>D6U4L5</accession>
<dbReference type="Gene3D" id="3.30.300.20">
    <property type="match status" value="1"/>
</dbReference>
<reference evidence="2 3" key="1">
    <citation type="journal article" date="2011" name="Stand. Genomic Sci.">
        <title>Non-contiguous finished genome sequence and contextual data of the filamentous soil bacterium Ktedonobacter racemifer type strain (SOSP1-21).</title>
        <authorList>
            <person name="Chang Y.J."/>
            <person name="Land M."/>
            <person name="Hauser L."/>
            <person name="Chertkov O."/>
            <person name="Del Rio T.G."/>
            <person name="Nolan M."/>
            <person name="Copeland A."/>
            <person name="Tice H."/>
            <person name="Cheng J.F."/>
            <person name="Lucas S."/>
            <person name="Han C."/>
            <person name="Goodwin L."/>
            <person name="Pitluck S."/>
            <person name="Ivanova N."/>
            <person name="Ovchinikova G."/>
            <person name="Pati A."/>
            <person name="Chen A."/>
            <person name="Palaniappan K."/>
            <person name="Mavromatis K."/>
            <person name="Liolios K."/>
            <person name="Brettin T."/>
            <person name="Fiebig A."/>
            <person name="Rohde M."/>
            <person name="Abt B."/>
            <person name="Goker M."/>
            <person name="Detter J.C."/>
            <person name="Woyke T."/>
            <person name="Bristow J."/>
            <person name="Eisen J.A."/>
            <person name="Markowitz V."/>
            <person name="Hugenholtz P."/>
            <person name="Kyrpides N.C."/>
            <person name="Klenk H.P."/>
            <person name="Lapidus A."/>
        </authorList>
    </citation>
    <scope>NUCLEOTIDE SEQUENCE [LARGE SCALE GENOMIC DNA]</scope>
    <source>
        <strain evidence="3">DSM 44963</strain>
    </source>
</reference>
<evidence type="ECO:0000313" key="2">
    <source>
        <dbReference type="EMBL" id="EFH81445.1"/>
    </source>
</evidence>
<dbReference type="InParanoid" id="D6U4L5"/>
<comment type="similarity">
    <text evidence="1">Belongs to the OsmC/Ohr family.</text>
</comment>